<feature type="region of interest" description="Disordered" evidence="1">
    <location>
        <begin position="379"/>
        <end position="416"/>
    </location>
</feature>
<evidence type="ECO:0000256" key="1">
    <source>
        <dbReference type="SAM" id="MobiDB-lite"/>
    </source>
</evidence>
<reference evidence="2" key="1">
    <citation type="journal article" date="2020" name="Stud. Mycol.">
        <title>101 Dothideomycetes genomes: a test case for predicting lifestyles and emergence of pathogens.</title>
        <authorList>
            <person name="Haridas S."/>
            <person name="Albert R."/>
            <person name="Binder M."/>
            <person name="Bloem J."/>
            <person name="Labutti K."/>
            <person name="Salamov A."/>
            <person name="Andreopoulos B."/>
            <person name="Baker S."/>
            <person name="Barry K."/>
            <person name="Bills G."/>
            <person name="Bluhm B."/>
            <person name="Cannon C."/>
            <person name="Castanera R."/>
            <person name="Culley D."/>
            <person name="Daum C."/>
            <person name="Ezra D."/>
            <person name="Gonzalez J."/>
            <person name="Henrissat B."/>
            <person name="Kuo A."/>
            <person name="Liang C."/>
            <person name="Lipzen A."/>
            <person name="Lutzoni F."/>
            <person name="Magnuson J."/>
            <person name="Mondo S."/>
            <person name="Nolan M."/>
            <person name="Ohm R."/>
            <person name="Pangilinan J."/>
            <person name="Park H.-J."/>
            <person name="Ramirez L."/>
            <person name="Alfaro M."/>
            <person name="Sun H."/>
            <person name="Tritt A."/>
            <person name="Yoshinaga Y."/>
            <person name="Zwiers L.-H."/>
            <person name="Turgeon B."/>
            <person name="Goodwin S."/>
            <person name="Spatafora J."/>
            <person name="Crous P."/>
            <person name="Grigoriev I."/>
        </authorList>
    </citation>
    <scope>NUCLEOTIDE SEQUENCE</scope>
    <source>
        <strain evidence="2">CBS 161.51</strain>
    </source>
</reference>
<dbReference type="Proteomes" id="UP000800038">
    <property type="component" value="Unassembled WGS sequence"/>
</dbReference>
<feature type="region of interest" description="Disordered" evidence="1">
    <location>
        <begin position="170"/>
        <end position="232"/>
    </location>
</feature>
<proteinExistence type="predicted"/>
<evidence type="ECO:0000313" key="2">
    <source>
        <dbReference type="EMBL" id="KAF1937850.1"/>
    </source>
</evidence>
<protein>
    <submittedName>
        <fullName evidence="2">Uncharacterized protein</fullName>
    </submittedName>
</protein>
<feature type="region of interest" description="Disordered" evidence="1">
    <location>
        <begin position="279"/>
        <end position="316"/>
    </location>
</feature>
<keyword evidence="3" id="KW-1185">Reference proteome</keyword>
<organism evidence="2 3">
    <name type="scientific">Clathrospora elynae</name>
    <dbReference type="NCBI Taxonomy" id="706981"/>
    <lineage>
        <taxon>Eukaryota</taxon>
        <taxon>Fungi</taxon>
        <taxon>Dikarya</taxon>
        <taxon>Ascomycota</taxon>
        <taxon>Pezizomycotina</taxon>
        <taxon>Dothideomycetes</taxon>
        <taxon>Pleosporomycetidae</taxon>
        <taxon>Pleosporales</taxon>
        <taxon>Diademaceae</taxon>
        <taxon>Clathrospora</taxon>
    </lineage>
</organism>
<accession>A0A6A5SDQ4</accession>
<dbReference type="EMBL" id="ML976123">
    <property type="protein sequence ID" value="KAF1937850.1"/>
    <property type="molecule type" value="Genomic_DNA"/>
</dbReference>
<sequence>MLSSSHESWESEGDRLSVDIIPEQSLNMGVQSSCLHWLFGKDGGYVTCLEDHTSHTQPNSIEHAKTEAAIMNEVADWIQSQECDEFWAPRARQPRRMVLTANQLLVNLDGQHNNAEALETLLRVIALQLLASCYTSLPPTSANHMPLFHQQKERRPLTALRLHSQYRFSPAAGHQARAPSETAPWPDLYTGPTPEDKLAELASQKRRPRKHSSDQVPCFAASGWTDGPPLTEPRRDRLQSLCRSSSSESEPGFFSRLICQASLPKNPLRKHNTIFTSRLLSRSKKQKQSEPARKHSRLWERRTPLPSVTSEPAQRIPSAYRLRHTQSAPRFVLEQPAIEEAGPVSSAHKERRHSSNPSIGSPLSYAFDIPGIRRTSATPNATRRAHTPRTAPVRACGRGDLISDDTQSSYESSCNSTSYEHYPAHKGADSLNPSAIAPGETSSYGKPASDYFGELYTDKHVKHQTNDSDAAAEEHNDAGPELDDDPRLQKMLGGIVTQQDNDSRESYVGRTKKRKSITDSDIVTCQVAEQLKPQFDEKTVNDRKIWWVDLEFSSGERATHA</sequence>
<gene>
    <name evidence="2" type="ORF">EJ02DRAFT_355802</name>
</gene>
<dbReference type="OrthoDB" id="3946545at2759"/>
<feature type="region of interest" description="Disordered" evidence="1">
    <location>
        <begin position="465"/>
        <end position="487"/>
    </location>
</feature>
<feature type="compositionally biased region" description="Basic and acidic residues" evidence="1">
    <location>
        <begin position="287"/>
        <end position="303"/>
    </location>
</feature>
<name>A0A6A5SDQ4_9PLEO</name>
<feature type="region of interest" description="Disordered" evidence="1">
    <location>
        <begin position="341"/>
        <end position="366"/>
    </location>
</feature>
<evidence type="ECO:0000313" key="3">
    <source>
        <dbReference type="Proteomes" id="UP000800038"/>
    </source>
</evidence>
<dbReference type="AlphaFoldDB" id="A0A6A5SDQ4"/>